<dbReference type="GO" id="GO:0005634">
    <property type="term" value="C:nucleus"/>
    <property type="evidence" value="ECO:0007669"/>
    <property type="project" value="TreeGrafter"/>
</dbReference>
<dbReference type="Gene3D" id="3.40.1190.10">
    <property type="entry name" value="Mur-like, catalytic domain"/>
    <property type="match status" value="1"/>
</dbReference>
<keyword evidence="8" id="KW-0862">Zinc</keyword>
<evidence type="ECO:0000256" key="2">
    <source>
        <dbReference type="ARBA" id="ARBA00009711"/>
    </source>
</evidence>
<name>A0AAW0Z0N1_9TREE</name>
<dbReference type="EMBL" id="JBCAWK010000004">
    <property type="protein sequence ID" value="KAK8861341.1"/>
    <property type="molecule type" value="Genomic_DNA"/>
</dbReference>
<dbReference type="SUPFAM" id="SSF53623">
    <property type="entry name" value="MurD-like peptide ligases, catalytic domain"/>
    <property type="match status" value="1"/>
</dbReference>
<dbReference type="GO" id="GO:0140684">
    <property type="term" value="F:histone H3K9me2/H3K9me3 demethylase activity"/>
    <property type="evidence" value="ECO:0007669"/>
    <property type="project" value="UniProtKB-EC"/>
</dbReference>
<dbReference type="InterPro" id="IPR036565">
    <property type="entry name" value="Mur-like_cat_sf"/>
</dbReference>
<evidence type="ECO:0000259" key="14">
    <source>
        <dbReference type="PROSITE" id="PS51184"/>
    </source>
</evidence>
<feature type="domain" description="PHD-type" evidence="15">
    <location>
        <begin position="667"/>
        <end position="824"/>
    </location>
</feature>
<dbReference type="PROSITE" id="PS51805">
    <property type="entry name" value="EPHD"/>
    <property type="match status" value="1"/>
</dbReference>
<feature type="region of interest" description="Disordered" evidence="12">
    <location>
        <begin position="916"/>
        <end position="961"/>
    </location>
</feature>
<dbReference type="PROSITE" id="PS01012">
    <property type="entry name" value="FOLYLPOLYGLU_SYNT_2"/>
    <property type="match status" value="1"/>
</dbReference>
<dbReference type="InterPro" id="IPR001645">
    <property type="entry name" value="Folylpolyglutamate_synth"/>
</dbReference>
<dbReference type="PROSITE" id="PS51183">
    <property type="entry name" value="JMJN"/>
    <property type="match status" value="1"/>
</dbReference>
<dbReference type="Gene3D" id="2.60.120.650">
    <property type="entry name" value="Cupin"/>
    <property type="match status" value="2"/>
</dbReference>
<keyword evidence="7" id="KW-0863">Zinc-finger</keyword>
<comment type="similarity">
    <text evidence="1">Belongs to the folylpolyglutamate synthase family.</text>
</comment>
<evidence type="ECO:0000256" key="1">
    <source>
        <dbReference type="ARBA" id="ARBA00008276"/>
    </source>
</evidence>
<dbReference type="InterPro" id="IPR003347">
    <property type="entry name" value="JmjC_dom"/>
</dbReference>
<sequence>MSEVMEDQIVVDLPPSSAPTTPPKANEDSLTQAGTSSGRKSRHPDIRPVEQNGTAGKVDGEDVIGSAMAGPQYIQPDHFYPLNNHANPSAAARGMPQPGEGWLSPEDDPQCSRGIPVFKPTLEEFEDFEGYAKKTVPWGQYSGIVKVIPPSSWSSSVPPIPKTSLAEVSIRSPIQQNFIGQTGLFRIANVVKNKNRPFSVKEWYGKCNDKKFKGPGPKDGDRATNRDSKEAKERIERVKEEMKQAKLKKIEKKKVAAERKAQRARIAARREEEAANVVINGTESSEQMPTGPELDVDMVDLDSVPPLDPSSQQTPHSSPDPIATTPDSDPVDPWYSSFKPCQSWLPDNTSPEDYTPEACAALERQFWKNMGLAEPSWYGADMEGSLFVDEKTPWNVAHLPNLLNRWDLTNLPGVNTPYLYFGMWGASFAWHVEDMDLFSINYIHFGAPKFWYAIPQLQAEKFERILQGYFPEEARNCDQFLRHKSFAVSPWRLAKDGVNVNMLVHNQGEFVITYPRGYHAGFNMGFNCAESVNFALDSWVELGRRAKACECVNHSVHIDVDEMLAKEERRLMGEQELLVAIEEERRFKIARKRPIIDGSERPRKRSRITQEVEISEASLSLDIEESSFEADIKPKVPVIRKKKPKEVIDLNPGRPKPRLSIVKAHTIYPCLLCPGLETKDLLPVWEPTDSVKCIWKPRTEEVRAHHSCALAMPGVGIEDREVSGVLKTFVIGAENIESARWSLKCVACSDKKLQKTGAKIQCTKGKCPKAFHVSCARTDDSTSLKIWEVETPLLPTEGEEPLGEGADIPIVKDIKVELLCSQHNPDIKEKIEQKKAEAFRQKVLAVLPGTRIKIRMRGGTSMEYTLTETRSDTQEVLVHDDDGVGALFPWTHIDFRPTQVKLAENEYARPHYTHVRRSDLQSADASHGRPVDDRVPATTSRPFVHSDGAGYSDHTRQSLGPSRIHTAPLRVNDLLNPTSEEIPSRVVLVESSFKASVNNARVPVHPPSAPISNANRYGMSFYPQEDCYSRGRSDAYQAQEYQHRVQPYDSRHPLNLPLPPPQASSQPFIIGSHNMGLSAQPPPLQIGKGWFSSGQSHHGGHSQLAHDRSHTSGQNQQLRSLPTSIPAHQTSRSTTASVNTQSSESLNGLGKLDLGLGRMRAVMTALRPLGVPAIHLAGTNGKGSVSAILESCLGAAGLNVARYNSPHLVEPRDAIRLNGQPPSQKTYEEAINLIQRINRQSRIEATTFEVATAAAYDIINSAQPPIDVMIIECGLGGEKDATNIIPPELTLASALTSVGLDHTTFLGNSIEEITEVKSKIAVQGGLLIVGPQTYPQAVLTATRTAAEKGARVIEALRSEVIGQDSLPISLQPFRRPGPTFVKTPFPLAFESPSITKGIQPTLDTELSLAGKHQLDNLSLALTVLHTIRLDPRARGIQPKLAAVSDSAIKTGVMYCEWAGRCSWLEWTDLASGSTIPILVDGAHNEDSACTLRAYIESLNIVPRPKIRFVISLSASPGKTVESVLAPLLKEGDEVEVVEFTTPVEGMPWIKAVPVEDAAEVARVLVGSRGRVEIGGTGVDGVDRALRRSVASSSDGEQKLVVCCGSLYLVADVYRLMGRQV</sequence>
<dbReference type="GO" id="GO:0010468">
    <property type="term" value="P:regulation of gene expression"/>
    <property type="evidence" value="ECO:0007669"/>
    <property type="project" value="TreeGrafter"/>
</dbReference>
<proteinExistence type="inferred from homology"/>
<dbReference type="Pfam" id="PF02373">
    <property type="entry name" value="JmjC"/>
    <property type="match status" value="1"/>
</dbReference>
<keyword evidence="4" id="KW-0436">Ligase</keyword>
<comment type="similarity">
    <text evidence="2">Belongs to the JHDM3 histone demethylase family.</text>
</comment>
<evidence type="ECO:0000256" key="12">
    <source>
        <dbReference type="SAM" id="MobiDB-lite"/>
    </source>
</evidence>
<keyword evidence="5" id="KW-0479">Metal-binding</keyword>
<accession>A0AAW0Z0N1</accession>
<dbReference type="InterPro" id="IPR003349">
    <property type="entry name" value="JmjN"/>
</dbReference>
<evidence type="ECO:0000256" key="4">
    <source>
        <dbReference type="ARBA" id="ARBA00022598"/>
    </source>
</evidence>
<dbReference type="EC" id="1.14.11.66" evidence="3"/>
<evidence type="ECO:0000256" key="3">
    <source>
        <dbReference type="ARBA" id="ARBA00012900"/>
    </source>
</evidence>
<dbReference type="SMART" id="SM00545">
    <property type="entry name" value="JmjN"/>
    <property type="match status" value="1"/>
</dbReference>
<dbReference type="InterPro" id="IPR034732">
    <property type="entry name" value="EPHD"/>
</dbReference>
<dbReference type="Gene3D" id="3.30.40.10">
    <property type="entry name" value="Zinc/RING finger domain, C3HC4 (zinc finger)"/>
    <property type="match status" value="1"/>
</dbReference>
<dbReference type="SMART" id="SM00249">
    <property type="entry name" value="PHD"/>
    <property type="match status" value="1"/>
</dbReference>
<evidence type="ECO:0000313" key="16">
    <source>
        <dbReference type="EMBL" id="KAK8861341.1"/>
    </source>
</evidence>
<dbReference type="FunFam" id="3.30.40.10:FF:000740">
    <property type="entry name" value="Specific transcriptional repressor, putative"/>
    <property type="match status" value="1"/>
</dbReference>
<dbReference type="GO" id="GO:0000785">
    <property type="term" value="C:chromatin"/>
    <property type="evidence" value="ECO:0007669"/>
    <property type="project" value="TreeGrafter"/>
</dbReference>
<dbReference type="PANTHER" id="PTHR10694">
    <property type="entry name" value="LYSINE-SPECIFIC DEMETHYLASE"/>
    <property type="match status" value="1"/>
</dbReference>
<dbReference type="InterPro" id="IPR013083">
    <property type="entry name" value="Znf_RING/FYVE/PHD"/>
</dbReference>
<evidence type="ECO:0000256" key="6">
    <source>
        <dbReference type="ARBA" id="ARBA00022741"/>
    </source>
</evidence>
<keyword evidence="17" id="KW-1185">Reference proteome</keyword>
<dbReference type="SUPFAM" id="SSF51197">
    <property type="entry name" value="Clavaminate synthase-like"/>
    <property type="match status" value="1"/>
</dbReference>
<dbReference type="GO" id="GO:0005524">
    <property type="term" value="F:ATP binding"/>
    <property type="evidence" value="ECO:0007669"/>
    <property type="project" value="UniProtKB-KW"/>
</dbReference>
<dbReference type="GeneID" id="92179419"/>
<dbReference type="Proteomes" id="UP001388673">
    <property type="component" value="Unassembled WGS sequence"/>
</dbReference>
<dbReference type="InterPro" id="IPR036615">
    <property type="entry name" value="Mur_ligase_C_dom_sf"/>
</dbReference>
<feature type="region of interest" description="Disordered" evidence="12">
    <location>
        <begin position="1"/>
        <end position="62"/>
    </location>
</feature>
<dbReference type="SMART" id="SM00558">
    <property type="entry name" value="JmjC"/>
    <property type="match status" value="1"/>
</dbReference>
<evidence type="ECO:0000256" key="7">
    <source>
        <dbReference type="ARBA" id="ARBA00022771"/>
    </source>
</evidence>
<feature type="domain" description="JmjC" evidence="14">
    <location>
        <begin position="388"/>
        <end position="551"/>
    </location>
</feature>
<feature type="compositionally biased region" description="Polar residues" evidence="12">
    <location>
        <begin position="279"/>
        <end position="288"/>
    </location>
</feature>
<dbReference type="Gene3D" id="3.90.190.20">
    <property type="entry name" value="Mur ligase, C-terminal domain"/>
    <property type="match status" value="1"/>
</dbReference>
<feature type="region of interest" description="Disordered" evidence="12">
    <location>
        <begin position="266"/>
        <end position="332"/>
    </location>
</feature>
<dbReference type="SUPFAM" id="SSF53244">
    <property type="entry name" value="MurD-like peptide ligases, peptide-binding domain"/>
    <property type="match status" value="1"/>
</dbReference>
<keyword evidence="6" id="KW-0547">Nucleotide-binding</keyword>
<evidence type="ECO:0000256" key="5">
    <source>
        <dbReference type="ARBA" id="ARBA00022723"/>
    </source>
</evidence>
<keyword evidence="10" id="KW-0460">Magnesium</keyword>
<protein>
    <recommendedName>
        <fullName evidence="3">[histone H3]-trimethyl-L-lysine(9) demethylase</fullName>
        <ecNumber evidence="3">1.14.11.66</ecNumber>
    </recommendedName>
</protein>
<dbReference type="InterPro" id="IPR001965">
    <property type="entry name" value="Znf_PHD"/>
</dbReference>
<comment type="caution">
    <text evidence="16">The sequence shown here is derived from an EMBL/GenBank/DDBJ whole genome shotgun (WGS) entry which is preliminary data.</text>
</comment>
<keyword evidence="9" id="KW-0067">ATP-binding</keyword>
<dbReference type="PANTHER" id="PTHR10694:SF7">
    <property type="entry name" value="[HISTONE H3]-TRIMETHYL-L-LYSINE(9) DEMETHYLASE"/>
    <property type="match status" value="1"/>
</dbReference>
<dbReference type="Pfam" id="PF02375">
    <property type="entry name" value="JmjN"/>
    <property type="match status" value="1"/>
</dbReference>
<dbReference type="KEGG" id="kne:92179419"/>
<evidence type="ECO:0000256" key="9">
    <source>
        <dbReference type="ARBA" id="ARBA00022840"/>
    </source>
</evidence>
<feature type="compositionally biased region" description="Polar residues" evidence="12">
    <location>
        <begin position="28"/>
        <end position="38"/>
    </location>
</feature>
<dbReference type="NCBIfam" id="TIGR01499">
    <property type="entry name" value="folC"/>
    <property type="match status" value="1"/>
</dbReference>
<evidence type="ECO:0000256" key="11">
    <source>
        <dbReference type="ARBA" id="ARBA00049349"/>
    </source>
</evidence>
<dbReference type="PROSITE" id="PS51184">
    <property type="entry name" value="JMJC"/>
    <property type="match status" value="1"/>
</dbReference>
<feature type="domain" description="JmjN" evidence="13">
    <location>
        <begin position="115"/>
        <end position="156"/>
    </location>
</feature>
<evidence type="ECO:0000256" key="8">
    <source>
        <dbReference type="ARBA" id="ARBA00022833"/>
    </source>
</evidence>
<evidence type="ECO:0000313" key="17">
    <source>
        <dbReference type="Proteomes" id="UP001388673"/>
    </source>
</evidence>
<dbReference type="GO" id="GO:0051864">
    <property type="term" value="F:histone H3K36 demethylase activity"/>
    <property type="evidence" value="ECO:0007669"/>
    <property type="project" value="TreeGrafter"/>
</dbReference>
<dbReference type="Pfam" id="PF13771">
    <property type="entry name" value="zf-HC5HC2H"/>
    <property type="match status" value="1"/>
</dbReference>
<dbReference type="CDD" id="cd15571">
    <property type="entry name" value="ePHD"/>
    <property type="match status" value="1"/>
</dbReference>
<feature type="compositionally biased region" description="Basic and acidic residues" evidence="12">
    <location>
        <begin position="926"/>
        <end position="935"/>
    </location>
</feature>
<feature type="region of interest" description="Disordered" evidence="12">
    <location>
        <begin position="1088"/>
        <end position="1148"/>
    </location>
</feature>
<reference evidence="16 17" key="1">
    <citation type="journal article" date="2024" name="bioRxiv">
        <title>Comparative genomics of Cryptococcus and Kwoniella reveals pathogenesis evolution and contrasting karyotype dynamics via intercentromeric recombination or chromosome fusion.</title>
        <authorList>
            <person name="Coelho M.A."/>
            <person name="David-Palma M."/>
            <person name="Shea T."/>
            <person name="Bowers K."/>
            <person name="McGinley-Smith S."/>
            <person name="Mohammad A.W."/>
            <person name="Gnirke A."/>
            <person name="Yurkov A.M."/>
            <person name="Nowrousian M."/>
            <person name="Sun S."/>
            <person name="Cuomo C.A."/>
            <person name="Heitman J."/>
        </authorList>
    </citation>
    <scope>NUCLEOTIDE SEQUENCE [LARGE SCALE GENOMIC DNA]</scope>
    <source>
        <strain evidence="16 17">CBS 13917</strain>
    </source>
</reference>
<comment type="catalytic activity">
    <reaction evidence="11">
        <text>N(6),N(6),N(6)-trimethyl-L-lysyl(9)-[histone H3] + 2 2-oxoglutarate + 2 O2 = N(6)-methyl-L-lysyl(9)-[histone H3] + 2 formaldehyde + 2 succinate + 2 CO2</text>
        <dbReference type="Rhea" id="RHEA:60200"/>
        <dbReference type="Rhea" id="RHEA-COMP:15538"/>
        <dbReference type="Rhea" id="RHEA-COMP:15542"/>
        <dbReference type="ChEBI" id="CHEBI:15379"/>
        <dbReference type="ChEBI" id="CHEBI:16526"/>
        <dbReference type="ChEBI" id="CHEBI:16810"/>
        <dbReference type="ChEBI" id="CHEBI:16842"/>
        <dbReference type="ChEBI" id="CHEBI:30031"/>
        <dbReference type="ChEBI" id="CHEBI:61929"/>
        <dbReference type="ChEBI" id="CHEBI:61961"/>
        <dbReference type="EC" id="1.14.11.66"/>
    </reaction>
</comment>
<dbReference type="RefSeq" id="XP_066803966.1">
    <property type="nucleotide sequence ID" value="XM_066945277.1"/>
</dbReference>
<evidence type="ECO:0000259" key="15">
    <source>
        <dbReference type="PROSITE" id="PS51805"/>
    </source>
</evidence>
<organism evidence="16 17">
    <name type="scientific">Kwoniella newhampshirensis</name>
    <dbReference type="NCBI Taxonomy" id="1651941"/>
    <lineage>
        <taxon>Eukaryota</taxon>
        <taxon>Fungi</taxon>
        <taxon>Dikarya</taxon>
        <taxon>Basidiomycota</taxon>
        <taxon>Agaricomycotina</taxon>
        <taxon>Tremellomycetes</taxon>
        <taxon>Tremellales</taxon>
        <taxon>Cryptococcaceae</taxon>
        <taxon>Kwoniella</taxon>
    </lineage>
</organism>
<dbReference type="GO" id="GO:0008270">
    <property type="term" value="F:zinc ion binding"/>
    <property type="evidence" value="ECO:0007669"/>
    <property type="project" value="UniProtKB-KW"/>
</dbReference>
<feature type="compositionally biased region" description="Polar residues" evidence="12">
    <location>
        <begin position="1111"/>
        <end position="1145"/>
    </location>
</feature>
<evidence type="ECO:0000256" key="10">
    <source>
        <dbReference type="ARBA" id="ARBA00022842"/>
    </source>
</evidence>
<dbReference type="GO" id="GO:0004326">
    <property type="term" value="F:tetrahydrofolylpolyglutamate synthase activity"/>
    <property type="evidence" value="ECO:0007669"/>
    <property type="project" value="InterPro"/>
</dbReference>
<feature type="region of interest" description="Disordered" evidence="12">
    <location>
        <begin position="209"/>
        <end position="234"/>
    </location>
</feature>
<gene>
    <name evidence="16" type="ORF">IAR55_002160</name>
</gene>
<dbReference type="InterPro" id="IPR018109">
    <property type="entry name" value="Folylpolyglutamate_synth_CS"/>
</dbReference>
<evidence type="ECO:0000259" key="13">
    <source>
        <dbReference type="PROSITE" id="PS51183"/>
    </source>
</evidence>